<feature type="compositionally biased region" description="Polar residues" evidence="7">
    <location>
        <begin position="62"/>
        <end position="73"/>
    </location>
</feature>
<dbReference type="Pfam" id="PF03020">
    <property type="entry name" value="LEM"/>
    <property type="match status" value="1"/>
</dbReference>
<dbReference type="InterPro" id="IPR003887">
    <property type="entry name" value="LEM_dom"/>
</dbReference>
<dbReference type="InterPro" id="IPR018996">
    <property type="entry name" value="Man1/Src1-like_C"/>
</dbReference>
<dbReference type="PANTHER" id="PTHR13428:SF12">
    <property type="entry name" value="INNER NUCLEAR MEMBRANE PROTEIN MAN1"/>
    <property type="match status" value="1"/>
</dbReference>
<keyword evidence="5 8" id="KW-0472">Membrane</keyword>
<dbReference type="Gene3D" id="1.10.720.40">
    <property type="match status" value="1"/>
</dbReference>
<dbReference type="Pfam" id="PF09402">
    <property type="entry name" value="MSC"/>
    <property type="match status" value="1"/>
</dbReference>
<evidence type="ECO:0000256" key="6">
    <source>
        <dbReference type="ARBA" id="ARBA00023242"/>
    </source>
</evidence>
<dbReference type="SUPFAM" id="SSF63451">
    <property type="entry name" value="LEM domain"/>
    <property type="match status" value="1"/>
</dbReference>
<feature type="compositionally biased region" description="Polar residues" evidence="7">
    <location>
        <begin position="145"/>
        <end position="156"/>
    </location>
</feature>
<dbReference type="InterPro" id="IPR035979">
    <property type="entry name" value="RBD_domain_sf"/>
</dbReference>
<evidence type="ECO:0000256" key="8">
    <source>
        <dbReference type="SAM" id="Phobius"/>
    </source>
</evidence>
<dbReference type="InterPro" id="IPR012677">
    <property type="entry name" value="Nucleotide-bd_a/b_plait_sf"/>
</dbReference>
<keyword evidence="6" id="KW-0539">Nucleus</keyword>
<dbReference type="GO" id="GO:0005637">
    <property type="term" value="C:nuclear inner membrane"/>
    <property type="evidence" value="ECO:0007669"/>
    <property type="project" value="UniProtKB-SubCell"/>
</dbReference>
<sequence length="707" mass="79476">MASLPNLTDDEIRSYVSKFNLPSVPITDSTRKLLLRKIQTALDGGGSTPNNKKTGKKTPATSRSNLSNISITDNHNDKDVSTDMLPPPTLPAVTRRSNSRGRSSNDSPHPFKSKPNTSNLDQSMDSSLYSNPTKRQSRTLPVASPSYQNGFETGSDSDVPEKPAVNSSLSRRRTSPINRSFKSPIFPSVFSNLPTSVRPNDLSPPKSRPSTPSVSTGQDAFDFSRKPISSYSSRFSIGNNSHNNAASSITESDEEEYSPRLPKRFFPTSAPHTSAQPNNVGQFKKPSFTTSKILFGCFVLFFICLTFIYMNIQGNSANFFNNSDTKYPICGSGRIEPGVTCVMDDDIPVAIEFLPHIYDELYQRSVSKHCGYPSTEDKLIDADINKLLTEKNPTTTDWELRTHVPNIKVLIKSNPHWTLKVMDDSIVLSKVELPITCSISSFFAKLFFYSVQGAILLFGTLVAYKGIQFYLDRKEKSKREILKMVDDILHMIRAQAEKYPEEPFLPIRHIKDQLIPLYERDRLNSVWLGVVKMMENEARVRQEIQLVQGEDQDVWRWLPPQPVALRKHKTWQGAAFETEEGSVNALPVSPTACLKIRNMFDPREEDDGETSWVTAVEDALLEKCEGINILHIGVDRPSTEGIVFIKCASCADAGRAYRALHGAWFNSKLVTVKYLRYERYHERFPQAKALVAPLKPSNDRRFSLQQA</sequence>
<dbReference type="InterPro" id="IPR011015">
    <property type="entry name" value="LEM/LEM-like_dom_sf"/>
</dbReference>
<dbReference type="CDD" id="cd12934">
    <property type="entry name" value="LEM"/>
    <property type="match status" value="1"/>
</dbReference>
<evidence type="ECO:0000259" key="9">
    <source>
        <dbReference type="PROSITE" id="PS50954"/>
    </source>
</evidence>
<dbReference type="InterPro" id="IPR034394">
    <property type="entry name" value="Man1_RRM"/>
</dbReference>
<accession>A0A8D8PQV5</accession>
<feature type="compositionally biased region" description="Polar residues" evidence="7">
    <location>
        <begin position="165"/>
        <end position="181"/>
    </location>
</feature>
<dbReference type="EMBL" id="HBUF01016943">
    <property type="protein sequence ID" value="CAG6610045.1"/>
    <property type="molecule type" value="Transcribed_RNA"/>
</dbReference>
<protein>
    <submittedName>
        <fullName evidence="10">Inner nuclear membrane protein Man1</fullName>
    </submittedName>
</protein>
<feature type="transmembrane region" description="Helical" evidence="8">
    <location>
        <begin position="293"/>
        <end position="312"/>
    </location>
</feature>
<feature type="compositionally biased region" description="Polar residues" evidence="7">
    <location>
        <begin position="208"/>
        <end position="218"/>
    </location>
</feature>
<dbReference type="PANTHER" id="PTHR13428">
    <property type="entry name" value="INNER NUCLEAR MEMBRANE PROTEIN MAN1 LEM DOMAIN CONTAINING PROTEIN"/>
    <property type="match status" value="1"/>
</dbReference>
<dbReference type="InterPro" id="IPR052277">
    <property type="entry name" value="INM_ESCRT-Associated"/>
</dbReference>
<name>A0A8D8PQV5_9HEMI</name>
<evidence type="ECO:0000256" key="2">
    <source>
        <dbReference type="ARBA" id="ARBA00022553"/>
    </source>
</evidence>
<dbReference type="InterPro" id="IPR041885">
    <property type="entry name" value="MAN1_winged_helix_dom"/>
</dbReference>
<evidence type="ECO:0000256" key="4">
    <source>
        <dbReference type="ARBA" id="ARBA00022989"/>
    </source>
</evidence>
<dbReference type="GO" id="GO:0031490">
    <property type="term" value="F:chromatin DNA binding"/>
    <property type="evidence" value="ECO:0007669"/>
    <property type="project" value="TreeGrafter"/>
</dbReference>
<feature type="compositionally biased region" description="Polar residues" evidence="7">
    <location>
        <begin position="114"/>
        <end position="134"/>
    </location>
</feature>
<keyword evidence="3 8" id="KW-0812">Transmembrane</keyword>
<dbReference type="EMBL" id="HBUF01016944">
    <property type="protein sequence ID" value="CAG6610047.1"/>
    <property type="molecule type" value="Transcribed_RNA"/>
</dbReference>
<reference evidence="10" key="1">
    <citation type="submission" date="2021-05" db="EMBL/GenBank/DDBJ databases">
        <authorList>
            <person name="Alioto T."/>
            <person name="Alioto T."/>
            <person name="Gomez Garrido J."/>
        </authorList>
    </citation>
    <scope>NUCLEOTIDE SEQUENCE</scope>
</reference>
<dbReference type="PROSITE" id="PS50954">
    <property type="entry name" value="LEM"/>
    <property type="match status" value="1"/>
</dbReference>
<comment type="subcellular location">
    <subcellularLocation>
        <location evidence="1">Nucleus inner membrane</location>
        <topology evidence="1">Multi-pass membrane protein</topology>
    </subcellularLocation>
</comment>
<keyword evidence="2" id="KW-0597">Phosphoprotein</keyword>
<evidence type="ECO:0000256" key="7">
    <source>
        <dbReference type="SAM" id="MobiDB-lite"/>
    </source>
</evidence>
<evidence type="ECO:0000256" key="1">
    <source>
        <dbReference type="ARBA" id="ARBA00004473"/>
    </source>
</evidence>
<dbReference type="GO" id="GO:0006998">
    <property type="term" value="P:nuclear envelope organization"/>
    <property type="evidence" value="ECO:0007669"/>
    <property type="project" value="TreeGrafter"/>
</dbReference>
<dbReference type="Gene3D" id="1.10.10.1180">
    <property type="entry name" value="MAN1, winged-helix domain"/>
    <property type="match status" value="1"/>
</dbReference>
<dbReference type="SMART" id="SM00540">
    <property type="entry name" value="LEM"/>
    <property type="match status" value="1"/>
</dbReference>
<proteinExistence type="predicted"/>
<dbReference type="GO" id="GO:0030514">
    <property type="term" value="P:negative regulation of BMP signaling pathway"/>
    <property type="evidence" value="ECO:0007669"/>
    <property type="project" value="TreeGrafter"/>
</dbReference>
<evidence type="ECO:0000313" key="10">
    <source>
        <dbReference type="EMBL" id="CAG6610043.1"/>
    </source>
</evidence>
<dbReference type="CDD" id="cd12286">
    <property type="entry name" value="RRM_Man1"/>
    <property type="match status" value="1"/>
</dbReference>
<feature type="region of interest" description="Disordered" evidence="7">
    <location>
        <begin position="40"/>
        <end position="220"/>
    </location>
</feature>
<feature type="compositionally biased region" description="Low complexity" evidence="7">
    <location>
        <begin position="48"/>
        <end position="61"/>
    </location>
</feature>
<dbReference type="Gene3D" id="3.30.70.330">
    <property type="match status" value="1"/>
</dbReference>
<organism evidence="10">
    <name type="scientific">Cacopsylla melanoneura</name>
    <dbReference type="NCBI Taxonomy" id="428564"/>
    <lineage>
        <taxon>Eukaryota</taxon>
        <taxon>Metazoa</taxon>
        <taxon>Ecdysozoa</taxon>
        <taxon>Arthropoda</taxon>
        <taxon>Hexapoda</taxon>
        <taxon>Insecta</taxon>
        <taxon>Pterygota</taxon>
        <taxon>Neoptera</taxon>
        <taxon>Paraneoptera</taxon>
        <taxon>Hemiptera</taxon>
        <taxon>Sternorrhyncha</taxon>
        <taxon>Psylloidea</taxon>
        <taxon>Psyllidae</taxon>
        <taxon>Psyllinae</taxon>
        <taxon>Cacopsylla</taxon>
    </lineage>
</organism>
<feature type="transmembrane region" description="Helical" evidence="8">
    <location>
        <begin position="446"/>
        <end position="464"/>
    </location>
</feature>
<keyword evidence="4 8" id="KW-1133">Transmembrane helix</keyword>
<dbReference type="FunFam" id="3.30.70.330:FF:000176">
    <property type="entry name" value="Inner nuclear membrane protein Man1"/>
    <property type="match status" value="1"/>
</dbReference>
<dbReference type="AlphaFoldDB" id="A0A8D8PQV5"/>
<evidence type="ECO:0000256" key="3">
    <source>
        <dbReference type="ARBA" id="ARBA00022692"/>
    </source>
</evidence>
<dbReference type="EMBL" id="HBUF01016942">
    <property type="protein sequence ID" value="CAG6610043.1"/>
    <property type="molecule type" value="Transcribed_RNA"/>
</dbReference>
<dbReference type="SUPFAM" id="SSF54928">
    <property type="entry name" value="RNA-binding domain, RBD"/>
    <property type="match status" value="1"/>
</dbReference>
<evidence type="ECO:0000256" key="5">
    <source>
        <dbReference type="ARBA" id="ARBA00023136"/>
    </source>
</evidence>
<feature type="compositionally biased region" description="Polar residues" evidence="7">
    <location>
        <begin position="189"/>
        <end position="198"/>
    </location>
</feature>
<feature type="domain" description="LEM" evidence="9">
    <location>
        <begin position="1"/>
        <end position="45"/>
    </location>
</feature>